<feature type="transmembrane region" description="Helical" evidence="7">
    <location>
        <begin position="44"/>
        <end position="61"/>
    </location>
</feature>
<sequence>MQKLFLICMQVYIVDQNTQLLKVIMAADMSKQISSNKINSRRRFFSISALFLAAGLMPAMLHAEERQSLRVALATSVSNQAAEVAATEAKEHGLDVELIEFSDWNTPNTAVADKTADANLFQHIPYLNYTNANTGNGLVPVAPAFSTPFALYSKKYSKLEDIPDNAQIAFSGDVINTARSLLLLQQAGFLELKPGIGQRASLEDVVTWKKPLKIVQLDGPQIARSLDDVDAAATYPTFAKLAGLDASSGLTFENEPIYAFQFVTRPELRDDARLKKFIEIYQNSPAVKAKLRELYGDMVSFPR</sequence>
<reference evidence="8 9" key="1">
    <citation type="submission" date="2023-07" db="EMBL/GenBank/DDBJ databases">
        <title>Sorghum-associated microbial communities from plants grown in Nebraska, USA.</title>
        <authorList>
            <person name="Schachtman D."/>
        </authorList>
    </citation>
    <scope>NUCLEOTIDE SEQUENCE [LARGE SCALE GENOMIC DNA]</scope>
    <source>
        <strain evidence="8 9">DS1730</strain>
    </source>
</reference>
<dbReference type="InterPro" id="IPR004872">
    <property type="entry name" value="Lipoprotein_NlpA"/>
</dbReference>
<dbReference type="SUPFAM" id="SSF53850">
    <property type="entry name" value="Periplasmic binding protein-like II"/>
    <property type="match status" value="1"/>
</dbReference>
<evidence type="ECO:0000313" key="8">
    <source>
        <dbReference type="EMBL" id="MDR6430973.1"/>
    </source>
</evidence>
<evidence type="ECO:0000256" key="1">
    <source>
        <dbReference type="ARBA" id="ARBA00004635"/>
    </source>
</evidence>
<evidence type="ECO:0000256" key="4">
    <source>
        <dbReference type="ARBA" id="ARBA00023136"/>
    </source>
</evidence>
<dbReference type="EMBL" id="JAVDQT010000001">
    <property type="protein sequence ID" value="MDR6430973.1"/>
    <property type="molecule type" value="Genomic_DNA"/>
</dbReference>
<organism evidence="8 9">
    <name type="scientific">Brucella pseudogrignonensis</name>
    <dbReference type="NCBI Taxonomy" id="419475"/>
    <lineage>
        <taxon>Bacteria</taxon>
        <taxon>Pseudomonadati</taxon>
        <taxon>Pseudomonadota</taxon>
        <taxon>Alphaproteobacteria</taxon>
        <taxon>Hyphomicrobiales</taxon>
        <taxon>Brucellaceae</taxon>
        <taxon>Brucella/Ochrobactrum group</taxon>
        <taxon>Brucella</taxon>
    </lineage>
</organism>
<keyword evidence="7" id="KW-0812">Transmembrane</keyword>
<protein>
    <submittedName>
        <fullName evidence="8">D-methionine transport system substrate-binding protein</fullName>
    </submittedName>
</protein>
<evidence type="ECO:0000256" key="5">
    <source>
        <dbReference type="ARBA" id="ARBA00023139"/>
    </source>
</evidence>
<gene>
    <name evidence="8" type="ORF">J2782_000678</name>
</gene>
<name>A0ABU1M4K8_9HYPH</name>
<evidence type="ECO:0000256" key="2">
    <source>
        <dbReference type="ARBA" id="ARBA00008973"/>
    </source>
</evidence>
<evidence type="ECO:0000313" key="9">
    <source>
        <dbReference type="Proteomes" id="UP001184614"/>
    </source>
</evidence>
<dbReference type="Proteomes" id="UP001184614">
    <property type="component" value="Unassembled WGS sequence"/>
</dbReference>
<keyword evidence="6" id="KW-0449">Lipoprotein</keyword>
<accession>A0ABU1M4K8</accession>
<evidence type="ECO:0000256" key="6">
    <source>
        <dbReference type="ARBA" id="ARBA00023288"/>
    </source>
</evidence>
<comment type="caution">
    <text evidence="8">The sequence shown here is derived from an EMBL/GenBank/DDBJ whole genome shotgun (WGS) entry which is preliminary data.</text>
</comment>
<keyword evidence="9" id="KW-1185">Reference proteome</keyword>
<keyword evidence="4 7" id="KW-0472">Membrane</keyword>
<keyword evidence="7" id="KW-1133">Transmembrane helix</keyword>
<proteinExistence type="inferred from homology"/>
<dbReference type="RefSeq" id="WP_310010155.1">
    <property type="nucleotide sequence ID" value="NZ_JAVDQT010000001.1"/>
</dbReference>
<dbReference type="PANTHER" id="PTHR30429">
    <property type="entry name" value="D-METHIONINE-BINDING LIPOPROTEIN METQ"/>
    <property type="match status" value="1"/>
</dbReference>
<evidence type="ECO:0000256" key="7">
    <source>
        <dbReference type="SAM" id="Phobius"/>
    </source>
</evidence>
<comment type="subcellular location">
    <subcellularLocation>
        <location evidence="1">Membrane</location>
        <topology evidence="1">Lipid-anchor</topology>
    </subcellularLocation>
</comment>
<keyword evidence="3" id="KW-0732">Signal</keyword>
<dbReference type="Pfam" id="PF03180">
    <property type="entry name" value="Lipoprotein_9"/>
    <property type="match status" value="1"/>
</dbReference>
<comment type="similarity">
    <text evidence="2">Belongs to the NlpA lipoprotein family.</text>
</comment>
<evidence type="ECO:0000256" key="3">
    <source>
        <dbReference type="ARBA" id="ARBA00022729"/>
    </source>
</evidence>
<keyword evidence="5" id="KW-0564">Palmitate</keyword>
<dbReference type="Gene3D" id="3.40.190.10">
    <property type="entry name" value="Periplasmic binding protein-like II"/>
    <property type="match status" value="2"/>
</dbReference>
<dbReference type="PANTHER" id="PTHR30429:SF1">
    <property type="entry name" value="D-METHIONINE-BINDING LIPOPROTEIN METQ-RELATED"/>
    <property type="match status" value="1"/>
</dbReference>